<comment type="subunit">
    <text evidence="2">Monomer.</text>
</comment>
<dbReference type="CDD" id="cd13890">
    <property type="entry name" value="CuRO_3_CueO_FtsP"/>
    <property type="match status" value="1"/>
</dbReference>
<reference evidence="14 15" key="1">
    <citation type="submission" date="2011-12" db="EMBL/GenBank/DDBJ databases">
        <title>Whole genome shotgun sequence of Gordonia effusa NBRC 100432.</title>
        <authorList>
            <person name="Yoshida I."/>
            <person name="Takarada H."/>
            <person name="Hosoyama A."/>
            <person name="Tsuchikane K."/>
            <person name="Katsumata H."/>
            <person name="Yamazaki S."/>
            <person name="Fujita N."/>
        </authorList>
    </citation>
    <scope>NUCLEOTIDE SEQUENCE [LARGE SCALE GENOMIC DNA]</scope>
    <source>
        <strain evidence="14 15">NBRC 100432</strain>
    </source>
</reference>
<protein>
    <recommendedName>
        <fullName evidence="6">Multicopper oxidase CueO</fullName>
        <ecNumber evidence="5">1.16.3.4</ecNumber>
    </recommendedName>
    <alternativeName>
        <fullName evidence="7">Copper efflux oxidase</fullName>
    </alternativeName>
    <alternativeName>
        <fullName evidence="8">Cuprous oxidase</fullName>
    </alternativeName>
</protein>
<dbReference type="eggNOG" id="COG2132">
    <property type="taxonomic scope" value="Bacteria"/>
</dbReference>
<evidence type="ECO:0000256" key="3">
    <source>
        <dbReference type="ARBA" id="ARBA00022723"/>
    </source>
</evidence>
<keyword evidence="15" id="KW-1185">Reference proteome</keyword>
<sequence length="499" mass="54790">MLSRRTMLKTLAAAPILGAAACSTQSAPRTVRANTPRPLPIPPLAPSTVGSDGIRRFSLRAAAGDSEMIAGKRTATWGYNGAILGPTLRARLGKRVAVAITNDLPEPTTVHWHGMSIPAEFDGGPHQMIASGVSIAPRWTIEQQAATLWYHPHPHGTTQRHVMRGLAGLFLIDDEDSDSLKLPKNYGVDDIPLIIQDRRFTTDDAIDEADNSDVGSLRNTIITNGIANAYLSVGTKAIRIRILNGSSGRIYNLGMSDNRTFDVVSTDGGLLPAPVAMRRIQLSPAERAEIVVRVSSGENVTLTSDPIDDHGGVKKSDAGEFGMLDRFDILHLRARPTLTRDVPTPAVLVPAALLDTAGAVRRSFDLQWFMINRKRMDMSRIDFEARVGTTELWTVRNRDNWPHNFHVHDAQFRIVEIDGSPPPAHLAGRKDTVYIPPGSRVQLALRWSDHADPVYPYMFHCHLLMHEDQGMMGQFLILRPGQKAEPMDAMPGMGAKHSH</sequence>
<dbReference type="Proteomes" id="UP000035034">
    <property type="component" value="Unassembled WGS sequence"/>
</dbReference>
<dbReference type="InterPro" id="IPR006311">
    <property type="entry name" value="TAT_signal"/>
</dbReference>
<dbReference type="Pfam" id="PF07732">
    <property type="entry name" value="Cu-oxidase_3"/>
    <property type="match status" value="1"/>
</dbReference>
<dbReference type="SUPFAM" id="SSF49503">
    <property type="entry name" value="Cupredoxins"/>
    <property type="match status" value="3"/>
</dbReference>
<dbReference type="CDD" id="cd13867">
    <property type="entry name" value="CuRO_2_CueO_FtsP"/>
    <property type="match status" value="1"/>
</dbReference>
<keyword evidence="11" id="KW-0732">Signal</keyword>
<dbReference type="AlphaFoldDB" id="H0R5U2"/>
<feature type="domain" description="Plastocyanin-like" evidence="13">
    <location>
        <begin position="68"/>
        <end position="176"/>
    </location>
</feature>
<evidence type="ECO:0000256" key="10">
    <source>
        <dbReference type="SAM" id="MobiDB-lite"/>
    </source>
</evidence>
<feature type="signal peptide" evidence="11">
    <location>
        <begin position="1"/>
        <end position="26"/>
    </location>
</feature>
<evidence type="ECO:0000256" key="9">
    <source>
        <dbReference type="ARBA" id="ARBA00048092"/>
    </source>
</evidence>
<evidence type="ECO:0000256" key="4">
    <source>
        <dbReference type="ARBA" id="ARBA00023002"/>
    </source>
</evidence>
<evidence type="ECO:0000259" key="13">
    <source>
        <dbReference type="Pfam" id="PF07732"/>
    </source>
</evidence>
<dbReference type="GO" id="GO:0005507">
    <property type="term" value="F:copper ion binding"/>
    <property type="evidence" value="ECO:0007669"/>
    <property type="project" value="InterPro"/>
</dbReference>
<comment type="catalytic activity">
    <reaction evidence="9">
        <text>4 Cu(+) + O2 + 4 H(+) = 4 Cu(2+) + 2 H2O</text>
        <dbReference type="Rhea" id="RHEA:30083"/>
        <dbReference type="ChEBI" id="CHEBI:15377"/>
        <dbReference type="ChEBI" id="CHEBI:15378"/>
        <dbReference type="ChEBI" id="CHEBI:15379"/>
        <dbReference type="ChEBI" id="CHEBI:29036"/>
        <dbReference type="ChEBI" id="CHEBI:49552"/>
        <dbReference type="EC" id="1.16.3.4"/>
    </reaction>
    <physiologicalReaction direction="left-to-right" evidence="9">
        <dbReference type="Rhea" id="RHEA:30084"/>
    </physiologicalReaction>
</comment>
<dbReference type="InterPro" id="IPR011707">
    <property type="entry name" value="Cu-oxidase-like_N"/>
</dbReference>
<dbReference type="STRING" id="1077974.GOEFS_115_00830"/>
<organism evidence="14 15">
    <name type="scientific">Gordonia effusa NBRC 100432</name>
    <dbReference type="NCBI Taxonomy" id="1077974"/>
    <lineage>
        <taxon>Bacteria</taxon>
        <taxon>Bacillati</taxon>
        <taxon>Actinomycetota</taxon>
        <taxon>Actinomycetes</taxon>
        <taxon>Mycobacteriales</taxon>
        <taxon>Gordoniaceae</taxon>
        <taxon>Gordonia</taxon>
    </lineage>
</organism>
<name>H0R5U2_9ACTN</name>
<evidence type="ECO:0000256" key="2">
    <source>
        <dbReference type="ARBA" id="ARBA00011245"/>
    </source>
</evidence>
<dbReference type="PANTHER" id="PTHR48267:SF1">
    <property type="entry name" value="BILIRUBIN OXIDASE"/>
    <property type="match status" value="1"/>
</dbReference>
<feature type="region of interest" description="Disordered" evidence="10">
    <location>
        <begin position="26"/>
        <end position="46"/>
    </location>
</feature>
<dbReference type="EC" id="1.16.3.4" evidence="5"/>
<proteinExistence type="inferred from homology"/>
<dbReference type="EMBL" id="BAEH01000115">
    <property type="protein sequence ID" value="GAB20443.1"/>
    <property type="molecule type" value="Genomic_DNA"/>
</dbReference>
<evidence type="ECO:0000256" key="11">
    <source>
        <dbReference type="SAM" id="SignalP"/>
    </source>
</evidence>
<gene>
    <name evidence="14" type="ORF">GOEFS_115_00830</name>
</gene>
<dbReference type="CDD" id="cd04232">
    <property type="entry name" value="CuRO_1_CueO_FtsP"/>
    <property type="match status" value="1"/>
</dbReference>
<dbReference type="InterPro" id="IPR011706">
    <property type="entry name" value="Cu-oxidase_C"/>
</dbReference>
<accession>H0R5U2</accession>
<dbReference type="OrthoDB" id="345021at2"/>
<dbReference type="GO" id="GO:0016491">
    <property type="term" value="F:oxidoreductase activity"/>
    <property type="evidence" value="ECO:0007669"/>
    <property type="project" value="UniProtKB-KW"/>
</dbReference>
<evidence type="ECO:0000256" key="7">
    <source>
        <dbReference type="ARBA" id="ARBA00042896"/>
    </source>
</evidence>
<dbReference type="InterPro" id="IPR002355">
    <property type="entry name" value="Cu_oxidase_Cu_BS"/>
</dbReference>
<dbReference type="PROSITE" id="PS51318">
    <property type="entry name" value="TAT"/>
    <property type="match status" value="1"/>
</dbReference>
<evidence type="ECO:0000256" key="1">
    <source>
        <dbReference type="ARBA" id="ARBA00010609"/>
    </source>
</evidence>
<keyword evidence="3" id="KW-0479">Metal-binding</keyword>
<dbReference type="PANTHER" id="PTHR48267">
    <property type="entry name" value="CUPREDOXIN SUPERFAMILY PROTEIN"/>
    <property type="match status" value="1"/>
</dbReference>
<dbReference type="Pfam" id="PF07731">
    <property type="entry name" value="Cu-oxidase_2"/>
    <property type="match status" value="1"/>
</dbReference>
<dbReference type="PROSITE" id="PS00080">
    <property type="entry name" value="MULTICOPPER_OXIDASE2"/>
    <property type="match status" value="1"/>
</dbReference>
<dbReference type="InterPro" id="IPR045087">
    <property type="entry name" value="Cu-oxidase_fam"/>
</dbReference>
<evidence type="ECO:0000256" key="5">
    <source>
        <dbReference type="ARBA" id="ARBA00038978"/>
    </source>
</evidence>
<dbReference type="RefSeq" id="WP_007319778.1">
    <property type="nucleotide sequence ID" value="NZ_BAEH01000115.1"/>
</dbReference>
<evidence type="ECO:0000256" key="6">
    <source>
        <dbReference type="ARBA" id="ARBA00041027"/>
    </source>
</evidence>
<dbReference type="InterPro" id="IPR008972">
    <property type="entry name" value="Cupredoxin"/>
</dbReference>
<evidence type="ECO:0000313" key="14">
    <source>
        <dbReference type="EMBL" id="GAB20443.1"/>
    </source>
</evidence>
<feature type="chain" id="PRO_5038870908" description="Multicopper oxidase CueO" evidence="11">
    <location>
        <begin position="27"/>
        <end position="499"/>
    </location>
</feature>
<evidence type="ECO:0000259" key="12">
    <source>
        <dbReference type="Pfam" id="PF07731"/>
    </source>
</evidence>
<comment type="caution">
    <text evidence="14">The sequence shown here is derived from an EMBL/GenBank/DDBJ whole genome shotgun (WGS) entry which is preliminary data.</text>
</comment>
<keyword evidence="4" id="KW-0560">Oxidoreductase</keyword>
<feature type="domain" description="Plastocyanin-like" evidence="12">
    <location>
        <begin position="368"/>
        <end position="477"/>
    </location>
</feature>
<evidence type="ECO:0000256" key="8">
    <source>
        <dbReference type="ARBA" id="ARBA00043090"/>
    </source>
</evidence>
<evidence type="ECO:0000313" key="15">
    <source>
        <dbReference type="Proteomes" id="UP000035034"/>
    </source>
</evidence>
<dbReference type="PROSITE" id="PS51257">
    <property type="entry name" value="PROKAR_LIPOPROTEIN"/>
    <property type="match status" value="1"/>
</dbReference>
<comment type="similarity">
    <text evidence="1">Belongs to the multicopper oxidase family.</text>
</comment>
<dbReference type="Gene3D" id="2.60.40.420">
    <property type="entry name" value="Cupredoxins - blue copper proteins"/>
    <property type="match status" value="3"/>
</dbReference>